<sequence>MGERVHFKRLPQGRGKNENTGVRTGVLRARPRQRALKLIGSTGRGGCIPSLRLRPVNSTKPIAPDTFKACHRRLECFLNQSPFTVTVFTDFPPFNPEGPRICLDLVSSPHSQFTDHVFRIFDRSVSSRLRRQDPDTSSKPSLPSMGQKPNRSRRKRDLLVPSCPSNDESSAVVNHTAFPIEHRSPSDRASADESQISFAVLSC</sequence>
<gene>
    <name evidence="2" type="ORF">EDB92DRAFT_202822</name>
</gene>
<proteinExistence type="predicted"/>
<name>A0AAD4LKN0_9AGAM</name>
<reference evidence="2" key="1">
    <citation type="submission" date="2022-01" db="EMBL/GenBank/DDBJ databases">
        <title>Comparative genomics reveals a dynamic genome evolution in the ectomycorrhizal milk-cap (Lactarius) mushrooms.</title>
        <authorList>
            <consortium name="DOE Joint Genome Institute"/>
            <person name="Lebreton A."/>
            <person name="Tang N."/>
            <person name="Kuo A."/>
            <person name="LaButti K."/>
            <person name="Drula E."/>
            <person name="Barry K."/>
            <person name="Clum A."/>
            <person name="Lipzen A."/>
            <person name="Mousain D."/>
            <person name="Ng V."/>
            <person name="Wang R."/>
            <person name="Wang X."/>
            <person name="Dai Y."/>
            <person name="Henrissat B."/>
            <person name="Grigoriev I.V."/>
            <person name="Guerin-Laguette A."/>
            <person name="Yu F."/>
            <person name="Martin F.M."/>
        </authorList>
    </citation>
    <scope>NUCLEOTIDE SEQUENCE</scope>
    <source>
        <strain evidence="2">QP</strain>
    </source>
</reference>
<evidence type="ECO:0000256" key="1">
    <source>
        <dbReference type="SAM" id="MobiDB-lite"/>
    </source>
</evidence>
<evidence type="ECO:0000313" key="2">
    <source>
        <dbReference type="EMBL" id="KAH8995416.1"/>
    </source>
</evidence>
<dbReference type="EMBL" id="JAKELL010000012">
    <property type="protein sequence ID" value="KAH8995416.1"/>
    <property type="molecule type" value="Genomic_DNA"/>
</dbReference>
<accession>A0AAD4LKN0</accession>
<dbReference type="AlphaFoldDB" id="A0AAD4LKN0"/>
<keyword evidence="3" id="KW-1185">Reference proteome</keyword>
<feature type="compositionally biased region" description="Basic and acidic residues" evidence="1">
    <location>
        <begin position="180"/>
        <end position="191"/>
    </location>
</feature>
<protein>
    <submittedName>
        <fullName evidence="2">Uncharacterized protein</fullName>
    </submittedName>
</protein>
<organism evidence="2 3">
    <name type="scientific">Lactarius akahatsu</name>
    <dbReference type="NCBI Taxonomy" id="416441"/>
    <lineage>
        <taxon>Eukaryota</taxon>
        <taxon>Fungi</taxon>
        <taxon>Dikarya</taxon>
        <taxon>Basidiomycota</taxon>
        <taxon>Agaricomycotina</taxon>
        <taxon>Agaricomycetes</taxon>
        <taxon>Russulales</taxon>
        <taxon>Russulaceae</taxon>
        <taxon>Lactarius</taxon>
    </lineage>
</organism>
<feature type="compositionally biased region" description="Polar residues" evidence="1">
    <location>
        <begin position="163"/>
        <end position="173"/>
    </location>
</feature>
<dbReference type="Proteomes" id="UP001201163">
    <property type="component" value="Unassembled WGS sequence"/>
</dbReference>
<feature type="compositionally biased region" description="Basic residues" evidence="1">
    <location>
        <begin position="1"/>
        <end position="11"/>
    </location>
</feature>
<feature type="region of interest" description="Disordered" evidence="1">
    <location>
        <begin position="128"/>
        <end position="194"/>
    </location>
</feature>
<comment type="caution">
    <text evidence="2">The sequence shown here is derived from an EMBL/GenBank/DDBJ whole genome shotgun (WGS) entry which is preliminary data.</text>
</comment>
<evidence type="ECO:0000313" key="3">
    <source>
        <dbReference type="Proteomes" id="UP001201163"/>
    </source>
</evidence>
<feature type="region of interest" description="Disordered" evidence="1">
    <location>
        <begin position="1"/>
        <end position="20"/>
    </location>
</feature>